<keyword evidence="4" id="KW-0804">Transcription</keyword>
<evidence type="ECO:0000313" key="7">
    <source>
        <dbReference type="EMBL" id="SPP25532.1"/>
    </source>
</evidence>
<evidence type="ECO:0000313" key="8">
    <source>
        <dbReference type="Proteomes" id="UP000270190"/>
    </source>
</evidence>
<evidence type="ECO:0000256" key="1">
    <source>
        <dbReference type="ARBA" id="ARBA00022491"/>
    </source>
</evidence>
<dbReference type="EMBL" id="OUNC01000001">
    <property type="protein sequence ID" value="SPP25532.1"/>
    <property type="molecule type" value="Genomic_DNA"/>
</dbReference>
<dbReference type="Gene3D" id="1.10.260.40">
    <property type="entry name" value="lambda repressor-like DNA-binding domains"/>
    <property type="match status" value="1"/>
</dbReference>
<dbReference type="PROSITE" id="PS50932">
    <property type="entry name" value="HTH_LACI_2"/>
    <property type="match status" value="1"/>
</dbReference>
<dbReference type="SUPFAM" id="SSF47413">
    <property type="entry name" value="lambda repressor-like DNA-binding domains"/>
    <property type="match status" value="1"/>
</dbReference>
<dbReference type="InterPro" id="IPR001761">
    <property type="entry name" value="Peripla_BP/Lac1_sug-bd_dom"/>
</dbReference>
<dbReference type="SUPFAM" id="SSF53822">
    <property type="entry name" value="Periplasmic binding protein-like I"/>
    <property type="match status" value="1"/>
</dbReference>
<accession>A0A2X0QNY8</accession>
<evidence type="ECO:0000259" key="5">
    <source>
        <dbReference type="PROSITE" id="PS50932"/>
    </source>
</evidence>
<dbReference type="CDD" id="cd06267">
    <property type="entry name" value="PBP1_LacI_sugar_binding-like"/>
    <property type="match status" value="1"/>
</dbReference>
<proteinExistence type="predicted"/>
<dbReference type="InterPro" id="IPR001387">
    <property type="entry name" value="Cro/C1-type_HTH"/>
</dbReference>
<dbReference type="PANTHER" id="PTHR30146">
    <property type="entry name" value="LACI-RELATED TRANSCRIPTIONAL REPRESSOR"/>
    <property type="match status" value="1"/>
</dbReference>
<dbReference type="Proteomes" id="UP000270190">
    <property type="component" value="Unassembled WGS sequence"/>
</dbReference>
<dbReference type="PROSITE" id="PS50943">
    <property type="entry name" value="HTH_CROC1"/>
    <property type="match status" value="1"/>
</dbReference>
<evidence type="ECO:0000259" key="6">
    <source>
        <dbReference type="PROSITE" id="PS50943"/>
    </source>
</evidence>
<dbReference type="InterPro" id="IPR000843">
    <property type="entry name" value="HTH_LacI"/>
</dbReference>
<dbReference type="InterPro" id="IPR028082">
    <property type="entry name" value="Peripla_BP_I"/>
</dbReference>
<reference evidence="8" key="1">
    <citation type="submission" date="2018-04" db="EMBL/GenBank/DDBJ databases">
        <authorList>
            <person name="Illikoud N."/>
        </authorList>
    </citation>
    <scope>NUCLEOTIDE SEQUENCE [LARGE SCALE GENOMIC DNA]</scope>
</reference>
<protein>
    <submittedName>
        <fullName evidence="7">Putative HTH-type transcriptional repressor, LacI family</fullName>
    </submittedName>
</protein>
<evidence type="ECO:0000256" key="4">
    <source>
        <dbReference type="ARBA" id="ARBA00023163"/>
    </source>
</evidence>
<dbReference type="RefSeq" id="WP_120487118.1">
    <property type="nucleotide sequence ID" value="NZ_CBCPKC010000008.1"/>
</dbReference>
<keyword evidence="2" id="KW-0805">Transcription regulation</keyword>
<dbReference type="AlphaFoldDB" id="A0A2X0QNY8"/>
<dbReference type="Pfam" id="PF00532">
    <property type="entry name" value="Peripla_BP_1"/>
    <property type="match status" value="1"/>
</dbReference>
<evidence type="ECO:0000256" key="3">
    <source>
        <dbReference type="ARBA" id="ARBA00023125"/>
    </source>
</evidence>
<dbReference type="GO" id="GO:0003700">
    <property type="term" value="F:DNA-binding transcription factor activity"/>
    <property type="evidence" value="ECO:0007669"/>
    <property type="project" value="TreeGrafter"/>
</dbReference>
<gene>
    <name evidence="7" type="ORF">BTBSAS_10042</name>
</gene>
<feature type="domain" description="HTH lacI-type" evidence="5">
    <location>
        <begin position="2"/>
        <end position="55"/>
    </location>
</feature>
<dbReference type="Pfam" id="PF00356">
    <property type="entry name" value="LacI"/>
    <property type="match status" value="1"/>
</dbReference>
<dbReference type="SMART" id="SM00354">
    <property type="entry name" value="HTH_LACI"/>
    <property type="match status" value="1"/>
</dbReference>
<keyword evidence="3" id="KW-0238">DNA-binding</keyword>
<evidence type="ECO:0000256" key="2">
    <source>
        <dbReference type="ARBA" id="ARBA00023015"/>
    </source>
</evidence>
<feature type="domain" description="HTH cro/C1-type" evidence="6">
    <location>
        <begin position="3"/>
        <end position="45"/>
    </location>
</feature>
<organism evidence="7 8">
    <name type="scientific">Brochothrix thermosphacta</name>
    <name type="common">Microbacterium thermosphactum</name>
    <dbReference type="NCBI Taxonomy" id="2756"/>
    <lineage>
        <taxon>Bacteria</taxon>
        <taxon>Bacillati</taxon>
        <taxon>Bacillota</taxon>
        <taxon>Bacilli</taxon>
        <taxon>Bacillales</taxon>
        <taxon>Listeriaceae</taxon>
        <taxon>Brochothrix</taxon>
    </lineage>
</organism>
<dbReference type="CDD" id="cd01392">
    <property type="entry name" value="HTH_LacI"/>
    <property type="match status" value="1"/>
</dbReference>
<dbReference type="PANTHER" id="PTHR30146:SF148">
    <property type="entry name" value="HTH-TYPE TRANSCRIPTIONAL REPRESSOR PURR-RELATED"/>
    <property type="match status" value="1"/>
</dbReference>
<dbReference type="Gene3D" id="3.40.50.2300">
    <property type="match status" value="2"/>
</dbReference>
<dbReference type="GO" id="GO:0000976">
    <property type="term" value="F:transcription cis-regulatory region binding"/>
    <property type="evidence" value="ECO:0007669"/>
    <property type="project" value="TreeGrafter"/>
</dbReference>
<sequence length="332" mass="37518">MATIQEVAKYARVSVGSVSRYLNGHKLRPDNIKKIETAIEVLGYKENFFAKGLKSNQTRSIGLLMNNMQNNFSASLVAKIDDVLEQQGYTILLSNYRDDPNRIEQKIAFFESRAVDGLIIVGAEQSWLQLECLKNYDIPIISIITPLDSPKTDSIIVDNRASTKKVISKMLSLSHEKIGVIAAPQTDYVARERFLGILDAYESHNKRLLETDIYYGDYSKTSGKRAMEYLLSEGITAVFVCNYNMSLGALQTIHENKLVIGKDISFASYDYFDASDIFHPKLTVIKQPIEEIGMLAAERLLEKIKNNNQLEGKVFTLTNEILWRDSIVKKLS</sequence>
<dbReference type="InterPro" id="IPR010982">
    <property type="entry name" value="Lambda_DNA-bd_dom_sf"/>
</dbReference>
<name>A0A2X0QNY8_BROTH</name>
<keyword evidence="1" id="KW-0678">Repressor</keyword>